<dbReference type="EMBL" id="CM035409">
    <property type="protein sequence ID" value="KAH7439966.1"/>
    <property type="molecule type" value="Genomic_DNA"/>
</dbReference>
<evidence type="ECO:0000313" key="2">
    <source>
        <dbReference type="Proteomes" id="UP000825935"/>
    </source>
</evidence>
<proteinExistence type="predicted"/>
<name>A0A8T2V192_CERRI</name>
<protein>
    <submittedName>
        <fullName evidence="1">Uncharacterized protein</fullName>
    </submittedName>
</protein>
<evidence type="ECO:0000313" key="1">
    <source>
        <dbReference type="EMBL" id="KAH7439966.1"/>
    </source>
</evidence>
<dbReference type="Proteomes" id="UP000825935">
    <property type="component" value="Chromosome 4"/>
</dbReference>
<reference evidence="1" key="1">
    <citation type="submission" date="2021-08" db="EMBL/GenBank/DDBJ databases">
        <title>WGS assembly of Ceratopteris richardii.</title>
        <authorList>
            <person name="Marchant D.B."/>
            <person name="Chen G."/>
            <person name="Jenkins J."/>
            <person name="Shu S."/>
            <person name="Leebens-Mack J."/>
            <person name="Grimwood J."/>
            <person name="Schmutz J."/>
            <person name="Soltis P."/>
            <person name="Soltis D."/>
            <person name="Chen Z.-H."/>
        </authorList>
    </citation>
    <scope>NUCLEOTIDE SEQUENCE</scope>
    <source>
        <strain evidence="1">Whitten #5841</strain>
        <tissue evidence="1">Leaf</tissue>
    </source>
</reference>
<accession>A0A8T2V192</accession>
<gene>
    <name evidence="1" type="ORF">KP509_04G084700</name>
</gene>
<sequence>MGKIILTEQLYLHCALHQFMNRWRLYGADGNLVLYILSLM</sequence>
<comment type="caution">
    <text evidence="1">The sequence shown here is derived from an EMBL/GenBank/DDBJ whole genome shotgun (WGS) entry which is preliminary data.</text>
</comment>
<dbReference type="AlphaFoldDB" id="A0A8T2V192"/>
<keyword evidence="2" id="KW-1185">Reference proteome</keyword>
<organism evidence="1 2">
    <name type="scientific">Ceratopteris richardii</name>
    <name type="common">Triangle waterfern</name>
    <dbReference type="NCBI Taxonomy" id="49495"/>
    <lineage>
        <taxon>Eukaryota</taxon>
        <taxon>Viridiplantae</taxon>
        <taxon>Streptophyta</taxon>
        <taxon>Embryophyta</taxon>
        <taxon>Tracheophyta</taxon>
        <taxon>Polypodiopsida</taxon>
        <taxon>Polypodiidae</taxon>
        <taxon>Polypodiales</taxon>
        <taxon>Pteridineae</taxon>
        <taxon>Pteridaceae</taxon>
        <taxon>Parkerioideae</taxon>
        <taxon>Ceratopteris</taxon>
    </lineage>
</organism>